<name>A0A9E7GPF0_9LILI</name>
<feature type="compositionally biased region" description="Basic and acidic residues" evidence="1">
    <location>
        <begin position="67"/>
        <end position="76"/>
    </location>
</feature>
<dbReference type="PANTHER" id="PTHR33383:SF1">
    <property type="entry name" value="MEMBRANE PROTEIN INSERTION EFFICIENCY FACTOR-RELATED"/>
    <property type="match status" value="1"/>
</dbReference>
<dbReference type="EMBL" id="CP097509">
    <property type="protein sequence ID" value="URE15792.1"/>
    <property type="molecule type" value="Genomic_DNA"/>
</dbReference>
<evidence type="ECO:0000256" key="1">
    <source>
        <dbReference type="SAM" id="MobiDB-lite"/>
    </source>
</evidence>
<dbReference type="AlphaFoldDB" id="A0A9E7GPF0"/>
<sequence length="162" mass="18326">MASSHARLRSQPPRPRPSLGTLRRLPSPHRSVMISPSQSWIPSLHISVLQTRPCSRVRSSPANGTEEDPKRKAPQDEEVKNLGVRVALSMLKFYKREISPLMLSSCRFVPTCSEYSMVAYKKYGVVKGTILTAWRLCRCNPLGGTGFDPPRWFGEEESFEEH</sequence>
<dbReference type="HAMAP" id="MF_00386">
    <property type="entry name" value="UPF0161_YidD"/>
    <property type="match status" value="1"/>
</dbReference>
<accession>A0A9E7GPF0</accession>
<feature type="region of interest" description="Disordered" evidence="1">
    <location>
        <begin position="1"/>
        <end position="30"/>
    </location>
</feature>
<organism evidence="2 3">
    <name type="scientific">Musa troglodytarum</name>
    <name type="common">fe'i banana</name>
    <dbReference type="NCBI Taxonomy" id="320322"/>
    <lineage>
        <taxon>Eukaryota</taxon>
        <taxon>Viridiplantae</taxon>
        <taxon>Streptophyta</taxon>
        <taxon>Embryophyta</taxon>
        <taxon>Tracheophyta</taxon>
        <taxon>Spermatophyta</taxon>
        <taxon>Magnoliopsida</taxon>
        <taxon>Liliopsida</taxon>
        <taxon>Zingiberales</taxon>
        <taxon>Musaceae</taxon>
        <taxon>Musa</taxon>
    </lineage>
</organism>
<dbReference type="Pfam" id="PF01809">
    <property type="entry name" value="YidD"/>
    <property type="match status" value="1"/>
</dbReference>
<protein>
    <submittedName>
        <fullName evidence="2">Uncharacterized protein</fullName>
    </submittedName>
</protein>
<evidence type="ECO:0000313" key="2">
    <source>
        <dbReference type="EMBL" id="URE15792.1"/>
    </source>
</evidence>
<dbReference type="PANTHER" id="PTHR33383">
    <property type="entry name" value="MEMBRANE PROTEIN INSERTION EFFICIENCY FACTOR-RELATED"/>
    <property type="match status" value="1"/>
</dbReference>
<feature type="compositionally biased region" description="Polar residues" evidence="1">
    <location>
        <begin position="52"/>
        <end position="63"/>
    </location>
</feature>
<dbReference type="Proteomes" id="UP001055439">
    <property type="component" value="Chromosome 7"/>
</dbReference>
<dbReference type="EMBL" id="CP097509">
    <property type="protein sequence ID" value="URE15794.1"/>
    <property type="molecule type" value="Genomic_DNA"/>
</dbReference>
<dbReference type="OrthoDB" id="1798at2759"/>
<reference evidence="2" key="1">
    <citation type="submission" date="2022-05" db="EMBL/GenBank/DDBJ databases">
        <title>The Musa troglodytarum L. genome provides insights into the mechanism of non-climacteric behaviour and enrichment of carotenoids.</title>
        <authorList>
            <person name="Wang J."/>
        </authorList>
    </citation>
    <scope>NUCLEOTIDE SEQUENCE</scope>
    <source>
        <tissue evidence="2">Leaf</tissue>
    </source>
</reference>
<proteinExistence type="inferred from homology"/>
<feature type="region of interest" description="Disordered" evidence="1">
    <location>
        <begin position="52"/>
        <end position="76"/>
    </location>
</feature>
<dbReference type="InterPro" id="IPR002696">
    <property type="entry name" value="Membr_insert_effic_factor_YidD"/>
</dbReference>
<dbReference type="EMBL" id="CP097509">
    <property type="protein sequence ID" value="URE15793.1"/>
    <property type="molecule type" value="Genomic_DNA"/>
</dbReference>
<keyword evidence="3" id="KW-1185">Reference proteome</keyword>
<dbReference type="SMART" id="SM01234">
    <property type="entry name" value="Haemolytic"/>
    <property type="match status" value="1"/>
</dbReference>
<evidence type="ECO:0000313" key="3">
    <source>
        <dbReference type="Proteomes" id="UP001055439"/>
    </source>
</evidence>
<dbReference type="NCBIfam" id="TIGR00278">
    <property type="entry name" value="membrane protein insertion efficiency factor YidD"/>
    <property type="match status" value="1"/>
</dbReference>
<gene>
    <name evidence="2" type="ORF">MUK42_11229</name>
</gene>